<evidence type="ECO:0000256" key="5">
    <source>
        <dbReference type="SAM" id="MobiDB-lite"/>
    </source>
</evidence>
<dbReference type="InterPro" id="IPR018908">
    <property type="entry name" value="TMEM234"/>
</dbReference>
<keyword evidence="2" id="KW-0812">Transmembrane</keyword>
<proteinExistence type="predicted"/>
<dbReference type="PANTHER" id="PTHR28668">
    <property type="entry name" value="TRANSMEMBRANE PROTEIN 234"/>
    <property type="match status" value="1"/>
</dbReference>
<comment type="caution">
    <text evidence="6">The sequence shown here is derived from an EMBL/GenBank/DDBJ whole genome shotgun (WGS) entry which is preliminary data.</text>
</comment>
<feature type="region of interest" description="Disordered" evidence="5">
    <location>
        <begin position="105"/>
        <end position="162"/>
    </location>
</feature>
<organism evidence="6 7">
    <name type="scientific">Rasamsonia emersonii (strain ATCC 16479 / CBS 393.64 / IMI 116815)</name>
    <dbReference type="NCBI Taxonomy" id="1408163"/>
    <lineage>
        <taxon>Eukaryota</taxon>
        <taxon>Fungi</taxon>
        <taxon>Dikarya</taxon>
        <taxon>Ascomycota</taxon>
        <taxon>Pezizomycotina</taxon>
        <taxon>Eurotiomycetes</taxon>
        <taxon>Eurotiomycetidae</taxon>
        <taxon>Eurotiales</taxon>
        <taxon>Trichocomaceae</taxon>
        <taxon>Rasamsonia</taxon>
    </lineage>
</organism>
<comment type="subcellular location">
    <subcellularLocation>
        <location evidence="1">Membrane</location>
        <topology evidence="1">Multi-pass membrane protein</topology>
    </subcellularLocation>
</comment>
<dbReference type="AlphaFoldDB" id="A0A0F4YKS6"/>
<feature type="compositionally biased region" description="Polar residues" evidence="5">
    <location>
        <begin position="108"/>
        <end position="118"/>
    </location>
</feature>
<evidence type="ECO:0000256" key="3">
    <source>
        <dbReference type="ARBA" id="ARBA00022989"/>
    </source>
</evidence>
<dbReference type="EMBL" id="LASV01000427">
    <property type="protein sequence ID" value="KKA18705.1"/>
    <property type="molecule type" value="Genomic_DNA"/>
</dbReference>
<protein>
    <submittedName>
        <fullName evidence="6">Integral membrane protein</fullName>
    </submittedName>
</protein>
<gene>
    <name evidence="6" type="ORF">T310_7346</name>
</gene>
<keyword evidence="4" id="KW-0472">Membrane</keyword>
<feature type="compositionally biased region" description="Acidic residues" evidence="5">
    <location>
        <begin position="121"/>
        <end position="133"/>
    </location>
</feature>
<sequence>MGLIRPAQIIISAPPLNLRYAEPQAVPRTPAEETPLVKSINLPTPAINPVATSYAMDPDGTPPSDQQPPVFNYVLSFILVGLAWGFTTPFIRRAAVEFNARQEEAARKQQTQMQSTGESYRDDDDDSGDDNDNNNERARVGRRHTTTPAARPSQSPSPSPSQSFLLAKLTSLFWTVINLLRTPGYAIPLVLNLTGSNSPSQSPSPTRWLSFSLSSASVTEWIDRLIRAADARSDYL</sequence>
<dbReference type="Proteomes" id="UP000053958">
    <property type="component" value="Unassembled WGS sequence"/>
</dbReference>
<dbReference type="GeneID" id="25319622"/>
<evidence type="ECO:0000313" key="6">
    <source>
        <dbReference type="EMBL" id="KKA18705.1"/>
    </source>
</evidence>
<dbReference type="GO" id="GO:0016020">
    <property type="term" value="C:membrane"/>
    <property type="evidence" value="ECO:0007669"/>
    <property type="project" value="UniProtKB-SubCell"/>
</dbReference>
<name>A0A0F4YKS6_RASE3</name>
<keyword evidence="3" id="KW-1133">Transmembrane helix</keyword>
<evidence type="ECO:0000256" key="4">
    <source>
        <dbReference type="ARBA" id="ARBA00023136"/>
    </source>
</evidence>
<reference evidence="6 7" key="1">
    <citation type="submission" date="2015-04" db="EMBL/GenBank/DDBJ databases">
        <authorList>
            <person name="Heijne W.H."/>
            <person name="Fedorova N.D."/>
            <person name="Nierman W.C."/>
            <person name="Vollebregt A.W."/>
            <person name="Zhao Z."/>
            <person name="Wu L."/>
            <person name="Kumar M."/>
            <person name="Stam H."/>
            <person name="van den Berg M.A."/>
            <person name="Pel H.J."/>
        </authorList>
    </citation>
    <scope>NUCLEOTIDE SEQUENCE [LARGE SCALE GENOMIC DNA]</scope>
    <source>
        <strain evidence="6 7">CBS 393.64</strain>
    </source>
</reference>
<evidence type="ECO:0000256" key="1">
    <source>
        <dbReference type="ARBA" id="ARBA00004141"/>
    </source>
</evidence>
<evidence type="ECO:0000256" key="2">
    <source>
        <dbReference type="ARBA" id="ARBA00022692"/>
    </source>
</evidence>
<dbReference type="RefSeq" id="XP_013325317.1">
    <property type="nucleotide sequence ID" value="XM_013469863.1"/>
</dbReference>
<evidence type="ECO:0000313" key="7">
    <source>
        <dbReference type="Proteomes" id="UP000053958"/>
    </source>
</evidence>
<keyword evidence="7" id="KW-1185">Reference proteome</keyword>
<feature type="compositionally biased region" description="Low complexity" evidence="5">
    <location>
        <begin position="152"/>
        <end position="162"/>
    </location>
</feature>
<dbReference type="OrthoDB" id="43458at2759"/>
<dbReference type="PANTHER" id="PTHR28668:SF1">
    <property type="entry name" value="TRANSMEMBRANE PROTEIN 234"/>
    <property type="match status" value="1"/>
</dbReference>
<accession>A0A0F4YKS6</accession>